<dbReference type="SUPFAM" id="SSF55298">
    <property type="entry name" value="YjgF-like"/>
    <property type="match status" value="1"/>
</dbReference>
<dbReference type="EC" id="4.1.3.45" evidence="2"/>
<dbReference type="Pfam" id="PF21168">
    <property type="entry name" value="FkbO_Hyg5-like_N"/>
    <property type="match status" value="1"/>
</dbReference>
<evidence type="ECO:0000313" key="3">
    <source>
        <dbReference type="Proteomes" id="UP001251524"/>
    </source>
</evidence>
<dbReference type="EC" id="4.1.3.40" evidence="2"/>
<keyword evidence="3" id="KW-1185">Reference proteome</keyword>
<gene>
    <name evidence="2" type="ORF">J2X06_000214</name>
</gene>
<dbReference type="InterPro" id="IPR049368">
    <property type="entry name" value="FkbO_Hyg5-like_N"/>
</dbReference>
<proteinExistence type="predicted"/>
<dbReference type="EMBL" id="JAVDVY010000001">
    <property type="protein sequence ID" value="MDR7133030.1"/>
    <property type="molecule type" value="Genomic_DNA"/>
</dbReference>
<dbReference type="Gene3D" id="3.30.1330.40">
    <property type="entry name" value="RutC-like"/>
    <property type="match status" value="1"/>
</dbReference>
<protein>
    <submittedName>
        <fullName evidence="2">Chorismate lyase/3-hydroxybenzoate synthase</fullName>
        <ecNumber evidence="2">4.1.3.40</ecNumber>
        <ecNumber evidence="2">4.1.3.45</ecNumber>
    </submittedName>
</protein>
<feature type="domain" description="Chorismatase FkbO/Hyg5-like N-terminal" evidence="1">
    <location>
        <begin position="64"/>
        <end position="196"/>
    </location>
</feature>
<dbReference type="CDD" id="cd06153">
    <property type="entry name" value="YjgF_YER057c_UK114_like_5"/>
    <property type="match status" value="1"/>
</dbReference>
<comment type="caution">
    <text evidence="2">The sequence shown here is derived from an EMBL/GenBank/DDBJ whole genome shotgun (WGS) entry which is preliminary data.</text>
</comment>
<name>A0ABU1W6Q6_9GAMM</name>
<keyword evidence="2" id="KW-0456">Lyase</keyword>
<evidence type="ECO:0000313" key="2">
    <source>
        <dbReference type="EMBL" id="MDR7133030.1"/>
    </source>
</evidence>
<dbReference type="Proteomes" id="UP001251524">
    <property type="component" value="Unassembled WGS sequence"/>
</dbReference>
<dbReference type="InterPro" id="IPR035959">
    <property type="entry name" value="RutC-like_sf"/>
</dbReference>
<organism evidence="2 3">
    <name type="scientific">Lysobacter niastensis</name>
    <dbReference type="NCBI Taxonomy" id="380629"/>
    <lineage>
        <taxon>Bacteria</taxon>
        <taxon>Pseudomonadati</taxon>
        <taxon>Pseudomonadota</taxon>
        <taxon>Gammaproteobacteria</taxon>
        <taxon>Lysobacterales</taxon>
        <taxon>Lysobacteraceae</taxon>
        <taxon>Lysobacter</taxon>
    </lineage>
</organism>
<dbReference type="RefSeq" id="WP_310057132.1">
    <property type="nucleotide sequence ID" value="NZ_JAVDVY010000001.1"/>
</dbReference>
<sequence length="343" mass="37369">MSALQAEVPTPPRWTVEYVEDAPASVLAQPDVLAVFGFGRSAPRLQDPRYLRIALEPEGPAALEVWRGRGPVTHGRDGDIAWAQDGALQFGAIEIDEAFGRGGADGIEHATETAYRRITAFLATHGYPHMLRMWNYFDDITGGEGDDERYRRFCVGRARAIGAIDPAALPAATAIGRATGDKEQGEARRLQVYWLAAHAPGTPVENPRQVSAYRYPRQYGPQSPGFARAMLPPAGGAMPLMLSGTAAIVGHESQHRDDVEAQLDEVLANLDSLIGQARAQGGRQPEHFGAGSRLKVYVRDRDDIPRVQAALARRLPAQVPRIVLHAAVCRRELRVEIDGVHDA</sequence>
<accession>A0ABU1W6Q6</accession>
<reference evidence="2 3" key="1">
    <citation type="submission" date="2023-07" db="EMBL/GenBank/DDBJ databases">
        <title>Sorghum-associated microbial communities from plants grown in Nebraska, USA.</title>
        <authorList>
            <person name="Schachtman D."/>
        </authorList>
    </citation>
    <scope>NUCLEOTIDE SEQUENCE [LARGE SCALE GENOMIC DNA]</scope>
    <source>
        <strain evidence="2 3">BE198</strain>
    </source>
</reference>
<evidence type="ECO:0000259" key="1">
    <source>
        <dbReference type="Pfam" id="PF21168"/>
    </source>
</evidence>
<dbReference type="GO" id="GO:0008813">
    <property type="term" value="F:chorismate lyase activity"/>
    <property type="evidence" value="ECO:0007669"/>
    <property type="project" value="UniProtKB-EC"/>
</dbReference>